<name>A0ABU7K029_9ACTN</name>
<feature type="domain" description="N-acetyltransferase" evidence="3">
    <location>
        <begin position="3"/>
        <end position="154"/>
    </location>
</feature>
<dbReference type="Proteomes" id="UP001356095">
    <property type="component" value="Unassembled WGS sequence"/>
</dbReference>
<evidence type="ECO:0000256" key="2">
    <source>
        <dbReference type="ARBA" id="ARBA00023315"/>
    </source>
</evidence>
<accession>A0ABU7K029</accession>
<keyword evidence="5" id="KW-1185">Reference proteome</keyword>
<evidence type="ECO:0000313" key="5">
    <source>
        <dbReference type="Proteomes" id="UP001356095"/>
    </source>
</evidence>
<evidence type="ECO:0000256" key="1">
    <source>
        <dbReference type="ARBA" id="ARBA00022679"/>
    </source>
</evidence>
<keyword evidence="1" id="KW-0808">Transferase</keyword>
<reference evidence="4 5" key="1">
    <citation type="submission" date="2023-08" db="EMBL/GenBank/DDBJ databases">
        <authorList>
            <person name="Girao M."/>
            <person name="Carvalho M.F."/>
        </authorList>
    </citation>
    <scope>NUCLEOTIDE SEQUENCE [LARGE SCALE GENOMIC DNA]</scope>
    <source>
        <strain evidence="4 5">CT-R113</strain>
    </source>
</reference>
<dbReference type="InterPro" id="IPR050832">
    <property type="entry name" value="Bact_Acetyltransf"/>
</dbReference>
<proteinExistence type="predicted"/>
<gene>
    <name evidence="4" type="ORF">Q8791_00075</name>
</gene>
<sequence>MPPVTRPATSDDLDAVLSLLGELAPEDRPLAAASAARIWAEITGDPGRTLLVHERGGLVAGTVDCLVVPGPGRDGRPVMFVENLLVAEPHRRSGAGRSLMRSAELLAVEARCHRMQLLAADDAYVHAFYRSCGFVSCADGFRKHVPAGPVGASL</sequence>
<evidence type="ECO:0000259" key="3">
    <source>
        <dbReference type="PROSITE" id="PS51186"/>
    </source>
</evidence>
<protein>
    <submittedName>
        <fullName evidence="4">GNAT family N-acetyltransferase</fullName>
    </submittedName>
</protein>
<dbReference type="EMBL" id="JAUZMY010000001">
    <property type="protein sequence ID" value="MEE2035616.1"/>
    <property type="molecule type" value="Genomic_DNA"/>
</dbReference>
<dbReference type="PANTHER" id="PTHR43877">
    <property type="entry name" value="AMINOALKYLPHOSPHONATE N-ACETYLTRANSFERASE-RELATED-RELATED"/>
    <property type="match status" value="1"/>
</dbReference>
<dbReference type="RefSeq" id="WP_330089455.1">
    <property type="nucleotide sequence ID" value="NZ_JAUZMY010000001.1"/>
</dbReference>
<dbReference type="Pfam" id="PF00583">
    <property type="entry name" value="Acetyltransf_1"/>
    <property type="match status" value="1"/>
</dbReference>
<dbReference type="InterPro" id="IPR000182">
    <property type="entry name" value="GNAT_dom"/>
</dbReference>
<comment type="caution">
    <text evidence="4">The sequence shown here is derived from an EMBL/GenBank/DDBJ whole genome shotgun (WGS) entry which is preliminary data.</text>
</comment>
<organism evidence="4 5">
    <name type="scientific">Nocardiopsis codii</name>
    <dbReference type="NCBI Taxonomy" id="3065942"/>
    <lineage>
        <taxon>Bacteria</taxon>
        <taxon>Bacillati</taxon>
        <taxon>Actinomycetota</taxon>
        <taxon>Actinomycetes</taxon>
        <taxon>Streptosporangiales</taxon>
        <taxon>Nocardiopsidaceae</taxon>
        <taxon>Nocardiopsis</taxon>
    </lineage>
</organism>
<dbReference type="SUPFAM" id="SSF55729">
    <property type="entry name" value="Acyl-CoA N-acyltransferases (Nat)"/>
    <property type="match status" value="1"/>
</dbReference>
<dbReference type="InterPro" id="IPR016181">
    <property type="entry name" value="Acyl_CoA_acyltransferase"/>
</dbReference>
<evidence type="ECO:0000313" key="4">
    <source>
        <dbReference type="EMBL" id="MEE2035616.1"/>
    </source>
</evidence>
<keyword evidence="2" id="KW-0012">Acyltransferase</keyword>
<dbReference type="PROSITE" id="PS51186">
    <property type="entry name" value="GNAT"/>
    <property type="match status" value="1"/>
</dbReference>
<dbReference type="CDD" id="cd04301">
    <property type="entry name" value="NAT_SF"/>
    <property type="match status" value="1"/>
</dbReference>
<dbReference type="Gene3D" id="3.40.630.30">
    <property type="match status" value="1"/>
</dbReference>